<organism evidence="4 5">
    <name type="scientific">Couchioplanes caeruleus subsp. caeruleus</name>
    <dbReference type="NCBI Taxonomy" id="56427"/>
    <lineage>
        <taxon>Bacteria</taxon>
        <taxon>Bacillati</taxon>
        <taxon>Actinomycetota</taxon>
        <taxon>Actinomycetes</taxon>
        <taxon>Micromonosporales</taxon>
        <taxon>Micromonosporaceae</taxon>
        <taxon>Couchioplanes</taxon>
    </lineage>
</organism>
<accession>A0A1K0FBV5</accession>
<keyword evidence="1" id="KW-0560">Oxidoreductase</keyword>
<evidence type="ECO:0000259" key="2">
    <source>
        <dbReference type="Pfam" id="PF03435"/>
    </source>
</evidence>
<feature type="domain" description="Saccharopine dehydrogenase NADP binding" evidence="2">
    <location>
        <begin position="11"/>
        <end position="122"/>
    </location>
</feature>
<evidence type="ECO:0000259" key="3">
    <source>
        <dbReference type="Pfam" id="PF16653"/>
    </source>
</evidence>
<dbReference type="Pfam" id="PF16653">
    <property type="entry name" value="Sacchrp_dh_C"/>
    <property type="match status" value="1"/>
</dbReference>
<feature type="domain" description="Saccharopine dehydrogenase-like C-terminal" evidence="3">
    <location>
        <begin position="126"/>
        <end position="370"/>
    </location>
</feature>
<evidence type="ECO:0000313" key="5">
    <source>
        <dbReference type="Proteomes" id="UP000182486"/>
    </source>
</evidence>
<sequence length="380" mass="40892">MTNPLAARGVVHWVGAGRSSGAGIVTLTEHAAVTLWARRPERAQGLADRLKLDGRVGVRPLGELAETVRPGDVVVSMLPATEHAGLLRLCLDRGAHFANTSYLSDDIAAAAGQLAAAGLVAVVEAGLDPGIDHLMAHRLVADGRRAMGDDAVADFTSYCGGLPAVPNEFRYRFSWAPRGVLRALLSEARFIDGGEVRTVARPWQAITPVTIGGERFEGYPNRDSTTAIRQYALPGGWRLDRFIRGTLRLDGWSAAWAQVFRELTEADDARVDALADELAARYPATAQDQDRVVLHTGLSLRTPDGRSWTGSYHLDVEGDASGSAMARCVSLTLAAAVREILDGQVTPGLHQAASEPDRVARWWRYLAEAGLTIHHTSAQE</sequence>
<dbReference type="RefSeq" id="WP_071809268.1">
    <property type="nucleotide sequence ID" value="NZ_MEIA01000480.1"/>
</dbReference>
<reference evidence="4 5" key="1">
    <citation type="submission" date="2016-09" db="EMBL/GenBank/DDBJ databases">
        <title>Couchioplanes caeruleus draft genome sequence.</title>
        <authorList>
            <person name="Sheehan J."/>
            <person name="Caffrey P."/>
        </authorList>
    </citation>
    <scope>NUCLEOTIDE SEQUENCE [LARGE SCALE GENOMIC DNA]</scope>
    <source>
        <strain evidence="4 5">DSM 43634</strain>
    </source>
</reference>
<dbReference type="GO" id="GO:0004753">
    <property type="term" value="F:saccharopine dehydrogenase activity"/>
    <property type="evidence" value="ECO:0007669"/>
    <property type="project" value="TreeGrafter"/>
</dbReference>
<dbReference type="GO" id="GO:0019878">
    <property type="term" value="P:lysine biosynthetic process via aminoadipic acid"/>
    <property type="evidence" value="ECO:0007669"/>
    <property type="project" value="TreeGrafter"/>
</dbReference>
<dbReference type="Gene3D" id="3.40.50.720">
    <property type="entry name" value="NAD(P)-binding Rossmann-like Domain"/>
    <property type="match status" value="1"/>
</dbReference>
<dbReference type="SUPFAM" id="SSF51735">
    <property type="entry name" value="NAD(P)-binding Rossmann-fold domains"/>
    <property type="match status" value="1"/>
</dbReference>
<evidence type="ECO:0000256" key="1">
    <source>
        <dbReference type="ARBA" id="ARBA00023002"/>
    </source>
</evidence>
<comment type="caution">
    <text evidence="4">The sequence shown here is derived from an EMBL/GenBank/DDBJ whole genome shotgun (WGS) entry which is preliminary data.</text>
</comment>
<dbReference type="InterPro" id="IPR051168">
    <property type="entry name" value="AASS"/>
</dbReference>
<evidence type="ECO:0000313" key="4">
    <source>
        <dbReference type="EMBL" id="OJF10309.1"/>
    </source>
</evidence>
<name>A0A1K0FBV5_9ACTN</name>
<proteinExistence type="predicted"/>
<dbReference type="EMBL" id="MEIA01000480">
    <property type="protein sequence ID" value="OJF10309.1"/>
    <property type="molecule type" value="Genomic_DNA"/>
</dbReference>
<dbReference type="InterPro" id="IPR032095">
    <property type="entry name" value="Sacchrp_dh-like_C"/>
</dbReference>
<dbReference type="SUPFAM" id="SSF55347">
    <property type="entry name" value="Glyceraldehyde-3-phosphate dehydrogenase-like, C-terminal domain"/>
    <property type="match status" value="1"/>
</dbReference>
<dbReference type="PANTHER" id="PTHR11133">
    <property type="entry name" value="SACCHAROPINE DEHYDROGENASE"/>
    <property type="match status" value="1"/>
</dbReference>
<dbReference type="InterPro" id="IPR036291">
    <property type="entry name" value="NAD(P)-bd_dom_sf"/>
</dbReference>
<dbReference type="Gene3D" id="3.30.360.10">
    <property type="entry name" value="Dihydrodipicolinate Reductase, domain 2"/>
    <property type="match status" value="1"/>
</dbReference>
<dbReference type="PANTHER" id="PTHR11133:SF22">
    <property type="entry name" value="ALPHA-AMINOADIPIC SEMIALDEHYDE SYNTHASE, MITOCHONDRIAL"/>
    <property type="match status" value="1"/>
</dbReference>
<dbReference type="InterPro" id="IPR005097">
    <property type="entry name" value="Sacchrp_dh_NADP-bd"/>
</dbReference>
<keyword evidence="5" id="KW-1185">Reference proteome</keyword>
<gene>
    <name evidence="4" type="ORF">BG844_32555</name>
</gene>
<dbReference type="Proteomes" id="UP000182486">
    <property type="component" value="Unassembled WGS sequence"/>
</dbReference>
<dbReference type="Pfam" id="PF03435">
    <property type="entry name" value="Sacchrp_dh_NADP"/>
    <property type="match status" value="1"/>
</dbReference>
<dbReference type="GO" id="GO:0005737">
    <property type="term" value="C:cytoplasm"/>
    <property type="evidence" value="ECO:0007669"/>
    <property type="project" value="TreeGrafter"/>
</dbReference>
<dbReference type="AlphaFoldDB" id="A0A1K0FBV5"/>
<protein>
    <submittedName>
        <fullName evidence="4">Saccharopine dehydrogenase</fullName>
    </submittedName>
</protein>